<dbReference type="SUPFAM" id="SSF56784">
    <property type="entry name" value="HAD-like"/>
    <property type="match status" value="1"/>
</dbReference>
<dbReference type="AlphaFoldDB" id="A0A4U8QA42"/>
<proteinExistence type="predicted"/>
<dbReference type="InterPro" id="IPR036412">
    <property type="entry name" value="HAD-like_sf"/>
</dbReference>
<reference evidence="1 2" key="1">
    <citation type="journal article" date="2019" name="Anaerobe">
        <title>Detection of Robinsoniella peoriensis in multiple bone samples of a trauma patient.</title>
        <authorList>
            <person name="Schrottner P."/>
            <person name="Hartwich K."/>
            <person name="Bunk B."/>
            <person name="Schober I."/>
            <person name="Helbig S."/>
            <person name="Rudolph W.W."/>
            <person name="Gunzer F."/>
        </authorList>
    </citation>
    <scope>NUCLEOTIDE SEQUENCE [LARGE SCALE GENOMIC DNA]</scope>
    <source>
        <strain evidence="1 2">DSM 106044</strain>
    </source>
</reference>
<dbReference type="RefSeq" id="WP_044293713.1">
    <property type="nucleotide sequence ID" value="NZ_JTGN01000002.1"/>
</dbReference>
<accession>A0A4U8QA42</accession>
<organism evidence="1 2">
    <name type="scientific">Robinsoniella peoriensis</name>
    <dbReference type="NCBI Taxonomy" id="180332"/>
    <lineage>
        <taxon>Bacteria</taxon>
        <taxon>Bacillati</taxon>
        <taxon>Bacillota</taxon>
        <taxon>Clostridia</taxon>
        <taxon>Lachnospirales</taxon>
        <taxon>Lachnospiraceae</taxon>
        <taxon>Robinsoniella</taxon>
    </lineage>
</organism>
<dbReference type="InterPro" id="IPR000150">
    <property type="entry name" value="Cof"/>
</dbReference>
<dbReference type="GO" id="GO:0005829">
    <property type="term" value="C:cytosol"/>
    <property type="evidence" value="ECO:0007669"/>
    <property type="project" value="TreeGrafter"/>
</dbReference>
<dbReference type="InterPro" id="IPR023214">
    <property type="entry name" value="HAD_sf"/>
</dbReference>
<dbReference type="EC" id="3.1.3.-" evidence="1"/>
<protein>
    <submittedName>
        <fullName evidence="1">Putative phosphatase YwpJ</fullName>
        <ecNumber evidence="1">3.1.3.-</ecNumber>
    </submittedName>
</protein>
<dbReference type="PROSITE" id="PS01228">
    <property type="entry name" value="COF_1"/>
    <property type="match status" value="1"/>
</dbReference>
<dbReference type="SFLD" id="SFLDG01140">
    <property type="entry name" value="C2.B:_Phosphomannomutase_and_P"/>
    <property type="match status" value="1"/>
</dbReference>
<dbReference type="PANTHER" id="PTHR10000">
    <property type="entry name" value="PHOSPHOSERINE PHOSPHATASE"/>
    <property type="match status" value="1"/>
</dbReference>
<sequence length="276" mass="30961">MGDIKLIVCDLDGTLLNSKKKISSYTRKVLMKTKELGIHICFASGRDEQMMAVYSKCIGGCSYMLSNNGALVRDTTGNILYEAALEKPDIQQILAFLTQRQMVFMMYTAQTMYFSNDSEKLKKRITNYEKLSEELGYPMKLAAESITADDINRNFDDVAKIVVYEDEEMQMNGFLDFAKNLENVHCESTGYGLQGAFHKSVSKRTALFKIMGHLGVDKSQVCVFGDYDNDLSMFECADRRIAMGNSIGCLKEAASDITLSNDEDGVAVYLEKELDL</sequence>
<keyword evidence="2" id="KW-1185">Reference proteome</keyword>
<dbReference type="EMBL" id="QGQD01000043">
    <property type="protein sequence ID" value="TLD01083.1"/>
    <property type="molecule type" value="Genomic_DNA"/>
</dbReference>
<dbReference type="STRING" id="180332.GCA_000797495_04810"/>
<dbReference type="PANTHER" id="PTHR10000:SF8">
    <property type="entry name" value="HAD SUPERFAMILY HYDROLASE-LIKE, TYPE 3"/>
    <property type="match status" value="1"/>
</dbReference>
<keyword evidence="1" id="KW-0378">Hydrolase</keyword>
<dbReference type="SFLD" id="SFLDS00003">
    <property type="entry name" value="Haloacid_Dehalogenase"/>
    <property type="match status" value="1"/>
</dbReference>
<dbReference type="GO" id="GO:0000287">
    <property type="term" value="F:magnesium ion binding"/>
    <property type="evidence" value="ECO:0007669"/>
    <property type="project" value="TreeGrafter"/>
</dbReference>
<evidence type="ECO:0000313" key="2">
    <source>
        <dbReference type="Proteomes" id="UP000306509"/>
    </source>
</evidence>
<dbReference type="GO" id="GO:0016791">
    <property type="term" value="F:phosphatase activity"/>
    <property type="evidence" value="ECO:0007669"/>
    <property type="project" value="TreeGrafter"/>
</dbReference>
<dbReference type="InterPro" id="IPR006379">
    <property type="entry name" value="HAD-SF_hydro_IIB"/>
</dbReference>
<dbReference type="NCBIfam" id="TIGR00099">
    <property type="entry name" value="Cof-subfamily"/>
    <property type="match status" value="1"/>
</dbReference>
<gene>
    <name evidence="1" type="primary">ywpJ</name>
    <name evidence="1" type="ORF">DSM106044_01873</name>
</gene>
<name>A0A4U8QA42_9FIRM</name>
<dbReference type="Gene3D" id="3.30.1240.10">
    <property type="match status" value="1"/>
</dbReference>
<comment type="caution">
    <text evidence="1">The sequence shown here is derived from an EMBL/GenBank/DDBJ whole genome shotgun (WGS) entry which is preliminary data.</text>
</comment>
<dbReference type="Proteomes" id="UP000306509">
    <property type="component" value="Unassembled WGS sequence"/>
</dbReference>
<dbReference type="NCBIfam" id="TIGR01484">
    <property type="entry name" value="HAD-SF-IIB"/>
    <property type="match status" value="1"/>
</dbReference>
<dbReference type="Gene3D" id="3.40.50.1000">
    <property type="entry name" value="HAD superfamily/HAD-like"/>
    <property type="match status" value="1"/>
</dbReference>
<dbReference type="Pfam" id="PF08282">
    <property type="entry name" value="Hydrolase_3"/>
    <property type="match status" value="1"/>
</dbReference>
<evidence type="ECO:0000313" key="1">
    <source>
        <dbReference type="EMBL" id="TLD01083.1"/>
    </source>
</evidence>